<dbReference type="AlphaFoldDB" id="A0A286RJZ8"/>
<feature type="domain" description="Right handed beta helix" evidence="1">
    <location>
        <begin position="921"/>
        <end position="1072"/>
    </location>
</feature>
<evidence type="ECO:0000259" key="1">
    <source>
        <dbReference type="Pfam" id="PF13229"/>
    </source>
</evidence>
<dbReference type="InterPro" id="IPR011050">
    <property type="entry name" value="Pectin_lyase_fold/virulence"/>
</dbReference>
<dbReference type="Gene3D" id="2.60.120.200">
    <property type="match status" value="1"/>
</dbReference>
<dbReference type="InterPro" id="IPR006626">
    <property type="entry name" value="PbH1"/>
</dbReference>
<reference evidence="2 3" key="1">
    <citation type="journal article" name="Front. Microbiol.">
        <title>Sugar Metabolism of the First Thermophilic Planctomycete Thermogutta terrifontis: Comparative Genomic and Transcriptomic Approaches.</title>
        <authorList>
            <person name="Elcheninov A.G."/>
            <person name="Menzel P."/>
            <person name="Gudbergsdottir S.R."/>
            <person name="Slesarev A.I."/>
            <person name="Kadnikov V.V."/>
            <person name="Krogh A."/>
            <person name="Bonch-Osmolovskaya E.A."/>
            <person name="Peng X."/>
            <person name="Kublanov I.V."/>
        </authorList>
    </citation>
    <scope>NUCLEOTIDE SEQUENCE [LARGE SCALE GENOMIC DNA]</scope>
    <source>
        <strain evidence="2 3">R1</strain>
    </source>
</reference>
<dbReference type="Gene3D" id="2.160.20.10">
    <property type="entry name" value="Single-stranded right-handed beta-helix, Pectin lyase-like"/>
    <property type="match status" value="2"/>
</dbReference>
<dbReference type="KEGG" id="ttf:THTE_3687"/>
<protein>
    <recommendedName>
        <fullName evidence="1">Right handed beta helix domain-containing protein</fullName>
    </recommendedName>
</protein>
<dbReference type="InterPro" id="IPR039448">
    <property type="entry name" value="Beta_helix"/>
</dbReference>
<gene>
    <name evidence="2" type="ORF">THTE_3687</name>
</gene>
<dbReference type="SMART" id="SM00710">
    <property type="entry name" value="PbH1"/>
    <property type="match status" value="6"/>
</dbReference>
<dbReference type="InterPro" id="IPR011990">
    <property type="entry name" value="TPR-like_helical_dom_sf"/>
</dbReference>
<proteinExistence type="predicted"/>
<dbReference type="OrthoDB" id="9791852at2"/>
<dbReference type="RefSeq" id="WP_095416112.1">
    <property type="nucleotide sequence ID" value="NZ_CP018477.1"/>
</dbReference>
<dbReference type="Gene3D" id="1.25.40.10">
    <property type="entry name" value="Tetratricopeptide repeat domain"/>
    <property type="match status" value="1"/>
</dbReference>
<dbReference type="SUPFAM" id="SSF49899">
    <property type="entry name" value="Concanavalin A-like lectins/glucanases"/>
    <property type="match status" value="1"/>
</dbReference>
<dbReference type="Pfam" id="PF13385">
    <property type="entry name" value="Laminin_G_3"/>
    <property type="match status" value="1"/>
</dbReference>
<dbReference type="EMBL" id="CP018477">
    <property type="protein sequence ID" value="ASV76288.1"/>
    <property type="molecule type" value="Genomic_DNA"/>
</dbReference>
<dbReference type="Pfam" id="PF13229">
    <property type="entry name" value="Beta_helix"/>
    <property type="match status" value="1"/>
</dbReference>
<keyword evidence="3" id="KW-1185">Reference proteome</keyword>
<organism evidence="2 3">
    <name type="scientific">Thermogutta terrifontis</name>
    <dbReference type="NCBI Taxonomy" id="1331910"/>
    <lineage>
        <taxon>Bacteria</taxon>
        <taxon>Pseudomonadati</taxon>
        <taxon>Planctomycetota</taxon>
        <taxon>Planctomycetia</taxon>
        <taxon>Pirellulales</taxon>
        <taxon>Thermoguttaceae</taxon>
        <taxon>Thermogutta</taxon>
    </lineage>
</organism>
<sequence length="1192" mass="131440">MRDPFTAARNLTQILTLWGIALAGTLCSATPPLRNYVFDGSPSAPRELASTGTENAPLRLSATAPLSTQPGRASRGQTYLLDNAAYEGQPFDASQGFTIEVIFRYFGQGSQLGNGRPNGMIFAQGDGYWRGLRLYCDTPTGQLRFEMGRPQPRNAFGLSSSLGIPRGVWQHVAVTWDRQELRLFWNGVLVAASPYNEPYTPPNGPLRIGYADAGVGSLRLQVAQWVAYPEALSPAVVAEHALSAIPGPVRVASNLSYFNPTTSAEWQRATDLAARGQWREAGQTWSALALHPQSSSEVRALAKFAGAIAKRLHGATGQAILDWANLFQGENVAEIIRLNAAASCLFAAKGTIGAVPIPELYESLLQRAEWSPEERTTLLLLAGEAALQAGMSTTAQKRFAEALGSPSLTQSQRWDVELRIAHALRGAQKWEEARRAYQQIAENFQAPPPLRSLAWLGWASTYERAGQWREAAQAYRRVTTMQEVHPVHRWEAEELAREMERLAEGLPRRDPEWHRTPVPVFPTPGLVLHVAPHGNDAQPGTADAPLGSLAGARDRIRQIKKEKGLPHGGITVLIHGGVYRMSGTLELTEEDSGTADSPIVYRAADNETPIFTGGIILAGAVPVRDPAIRNRLPQLVRDKVLQIDLRANGINDYGSLGPRGFGLAGYPTHPWVDVYFNERPGTLARWPNEGFVTIQGLATPAGDAGAGKPATWKVEGRPLEWATSDDIWMYGYWRYLWAGTTIRVAKIDPQSHQLTTAGSSGYGFAEGMPYYFFNVLEELDQPGEWYLDRARGILYFYPPDEIDHLRITFPTLATPFVRMRNCAHVRLVKLTFECGRAEGVVIEGGQQVALLGCRMMRLGTNGVIIRGGEKHLVMGCDIGTVGAGGIRLAGGDEKTLSPSGHVVENCHIWEFTRVDRNYAPAVHVDGVGSTIRHNLFHDSPHHGMRLEGFDHLVELNEVHSVVYEADDQSGIDMFGNPASRGNVLRWNFWHHIGSGHNVAGQAGIRLDDMISGVVVYGNVFYRSAGGRFGGLQIHGGKDNWVDNNLFIDCKAAISFSPWTESRWVESVQGWLENARRRGLDVTRPPLSTRYPELLNLESNPNRNFILRSLVVNCGEFAIRDPGVNVFFDNHMAEGDVGFEDPSQHRFGLKPDAKPFQWFHFRAIPFDEIGLYPSPVRATWPVEHSVSPKYVAE</sequence>
<evidence type="ECO:0000313" key="3">
    <source>
        <dbReference type="Proteomes" id="UP000215086"/>
    </source>
</evidence>
<accession>A0A286RJZ8</accession>
<dbReference type="InterPro" id="IPR013320">
    <property type="entry name" value="ConA-like_dom_sf"/>
</dbReference>
<dbReference type="SUPFAM" id="SSF51126">
    <property type="entry name" value="Pectin lyase-like"/>
    <property type="match status" value="1"/>
</dbReference>
<dbReference type="PANTHER" id="PTHR36453">
    <property type="entry name" value="SECRETED PROTEIN-RELATED"/>
    <property type="match status" value="1"/>
</dbReference>
<dbReference type="PANTHER" id="PTHR36453:SF1">
    <property type="entry name" value="RIGHT HANDED BETA HELIX DOMAIN-CONTAINING PROTEIN"/>
    <property type="match status" value="1"/>
</dbReference>
<dbReference type="Proteomes" id="UP000215086">
    <property type="component" value="Chromosome"/>
</dbReference>
<dbReference type="SUPFAM" id="SSF48452">
    <property type="entry name" value="TPR-like"/>
    <property type="match status" value="1"/>
</dbReference>
<name>A0A286RJZ8_9BACT</name>
<evidence type="ECO:0000313" key="2">
    <source>
        <dbReference type="EMBL" id="ASV76288.1"/>
    </source>
</evidence>
<dbReference type="InterPro" id="IPR012334">
    <property type="entry name" value="Pectin_lyas_fold"/>
</dbReference>